<keyword evidence="2" id="KW-1185">Reference proteome</keyword>
<proteinExistence type="predicted"/>
<dbReference type="Proteomes" id="UP001319874">
    <property type="component" value="Chromosome 4"/>
</dbReference>
<organism evidence="1 2">
    <name type="scientific">Paraburkholderia terrae</name>
    <dbReference type="NCBI Taxonomy" id="311230"/>
    <lineage>
        <taxon>Bacteria</taxon>
        <taxon>Pseudomonadati</taxon>
        <taxon>Pseudomonadota</taxon>
        <taxon>Betaproteobacteria</taxon>
        <taxon>Burkholderiales</taxon>
        <taxon>Burkholderiaceae</taxon>
        <taxon>Paraburkholderia</taxon>
    </lineage>
</organism>
<dbReference type="EMBL" id="AP024958">
    <property type="protein sequence ID" value="BCZ84737.1"/>
    <property type="molecule type" value="Genomic_DNA"/>
</dbReference>
<protein>
    <submittedName>
        <fullName evidence="1">Uncharacterized protein</fullName>
    </submittedName>
</protein>
<gene>
    <name evidence="1" type="ORF">PTKU64_84120</name>
</gene>
<name>A0ABM7U068_9BURK</name>
<reference evidence="1 2" key="1">
    <citation type="journal article" date="2022" name="Front. Microbiol.">
        <title>Identification and characterization of a novel class of self-sufficient cytochrome P450 hydroxylase involved in cyclohexanecarboxylate degradation in Paraburkholderia terrae strain KU-64.</title>
        <authorList>
            <person name="Yamamoto T."/>
            <person name="Hasegawa Y."/>
            <person name="Iwaki H."/>
        </authorList>
    </citation>
    <scope>NUCLEOTIDE SEQUENCE [LARGE SCALE GENOMIC DNA]</scope>
    <source>
        <strain evidence="1 2">KU-64</strain>
    </source>
</reference>
<evidence type="ECO:0000313" key="2">
    <source>
        <dbReference type="Proteomes" id="UP001319874"/>
    </source>
</evidence>
<sequence length="104" mass="12102">MNSMPSSTLERIRRYLVGLRMPRALEALDATMKRFEQGDSSMMEVLETLLGEEFTTRKTRRIKMRSRSRLGWKQMALQTARLGTIKTLAGYDFSGRSSRWLDTH</sequence>
<accession>A0ABM7U068</accession>
<evidence type="ECO:0000313" key="1">
    <source>
        <dbReference type="EMBL" id="BCZ84737.1"/>
    </source>
</evidence>